<protein>
    <recommendedName>
        <fullName evidence="4">Secreted protein</fullName>
    </recommendedName>
</protein>
<dbReference type="EMBL" id="LGRX02026980">
    <property type="protein sequence ID" value="KAK3249983.1"/>
    <property type="molecule type" value="Genomic_DNA"/>
</dbReference>
<feature type="non-terminal residue" evidence="2">
    <location>
        <position position="79"/>
    </location>
</feature>
<comment type="caution">
    <text evidence="2">The sequence shown here is derived from an EMBL/GenBank/DDBJ whole genome shotgun (WGS) entry which is preliminary data.</text>
</comment>
<feature type="chain" id="PRO_5042195900" description="Secreted protein" evidence="1">
    <location>
        <begin position="28"/>
        <end position="79"/>
    </location>
</feature>
<gene>
    <name evidence="2" type="ORF">CYMTET_40617</name>
</gene>
<evidence type="ECO:0000313" key="2">
    <source>
        <dbReference type="EMBL" id="KAK3249983.1"/>
    </source>
</evidence>
<keyword evidence="3" id="KW-1185">Reference proteome</keyword>
<evidence type="ECO:0000313" key="3">
    <source>
        <dbReference type="Proteomes" id="UP001190700"/>
    </source>
</evidence>
<reference evidence="2 3" key="1">
    <citation type="journal article" date="2015" name="Genome Biol. Evol.">
        <title>Comparative Genomics of a Bacterivorous Green Alga Reveals Evolutionary Causalities and Consequences of Phago-Mixotrophic Mode of Nutrition.</title>
        <authorList>
            <person name="Burns J.A."/>
            <person name="Paasch A."/>
            <person name="Narechania A."/>
            <person name="Kim E."/>
        </authorList>
    </citation>
    <scope>NUCLEOTIDE SEQUENCE [LARGE SCALE GENOMIC DNA]</scope>
    <source>
        <strain evidence="2 3">PLY_AMNH</strain>
    </source>
</reference>
<evidence type="ECO:0000256" key="1">
    <source>
        <dbReference type="SAM" id="SignalP"/>
    </source>
</evidence>
<keyword evidence="1" id="KW-0732">Signal</keyword>
<evidence type="ECO:0008006" key="4">
    <source>
        <dbReference type="Google" id="ProtNLM"/>
    </source>
</evidence>
<feature type="signal peptide" evidence="1">
    <location>
        <begin position="1"/>
        <end position="27"/>
    </location>
</feature>
<name>A0AAE0F331_9CHLO</name>
<dbReference type="AlphaFoldDB" id="A0AAE0F331"/>
<organism evidence="2 3">
    <name type="scientific">Cymbomonas tetramitiformis</name>
    <dbReference type="NCBI Taxonomy" id="36881"/>
    <lineage>
        <taxon>Eukaryota</taxon>
        <taxon>Viridiplantae</taxon>
        <taxon>Chlorophyta</taxon>
        <taxon>Pyramimonadophyceae</taxon>
        <taxon>Pyramimonadales</taxon>
        <taxon>Pyramimonadaceae</taxon>
        <taxon>Cymbomonas</taxon>
    </lineage>
</organism>
<sequence length="79" mass="8725">MVLLRGATFQFYLLLFIFCSAVDPTQGCSNTNWDATLGFLIKPCREQGFHTCTTCLFPFLSSLDEVSGAHPETCAEKAL</sequence>
<proteinExistence type="predicted"/>
<dbReference type="Proteomes" id="UP001190700">
    <property type="component" value="Unassembled WGS sequence"/>
</dbReference>
<accession>A0AAE0F331</accession>